<dbReference type="AlphaFoldDB" id="A0A927MUC2"/>
<evidence type="ECO:0000259" key="5">
    <source>
        <dbReference type="Pfam" id="PF08531"/>
    </source>
</evidence>
<dbReference type="Gene3D" id="2.60.120.260">
    <property type="entry name" value="Galactose-binding domain-like"/>
    <property type="match status" value="2"/>
</dbReference>
<dbReference type="PANTHER" id="PTHR33307">
    <property type="entry name" value="ALPHA-RHAMNOSIDASE (EUROFUNG)"/>
    <property type="match status" value="1"/>
</dbReference>
<dbReference type="PIRSF" id="PIRSF010631">
    <property type="entry name" value="A-rhamnsds"/>
    <property type="match status" value="1"/>
</dbReference>
<dbReference type="InterPro" id="IPR035396">
    <property type="entry name" value="Bac_rhamnosid6H"/>
</dbReference>
<dbReference type="Gene3D" id="2.60.420.10">
    <property type="entry name" value="Maltose phosphorylase, domain 3"/>
    <property type="match status" value="1"/>
</dbReference>
<evidence type="ECO:0000259" key="6">
    <source>
        <dbReference type="Pfam" id="PF17389"/>
    </source>
</evidence>
<name>A0A927MUC2_9ACTN</name>
<evidence type="ECO:0000313" key="9">
    <source>
        <dbReference type="Proteomes" id="UP000638648"/>
    </source>
</evidence>
<gene>
    <name evidence="8" type="ORF">HEB94_003637</name>
</gene>
<reference evidence="8" key="1">
    <citation type="submission" date="2020-10" db="EMBL/GenBank/DDBJ databases">
        <title>Sequencing the genomes of 1000 actinobacteria strains.</title>
        <authorList>
            <person name="Klenk H.-P."/>
        </authorList>
    </citation>
    <scope>NUCLEOTIDE SEQUENCE</scope>
    <source>
        <strain evidence="8">DSM 45354</strain>
    </source>
</reference>
<sequence>MSAVLSPHTLRTEYADNPLGIDEPRPRFSWLLRSDAGSGESSESGQGAFTQTSYQVIVSSDLPGLEAGRGDVWDSGRVESSGTGQVEYDGAPLRPATGYVWSVRVWDGAGEASDWAAPAAFETGLLSSEDWGGAVWVRHPAATGTDGPAPSPLLRKTFQLPPGDIVRARLHACGLGFGEFHLDGERVGRAVLDPAPTNYEATVLYSTHDVTPQVRAGASSSEHVLAVALGRGRYADPTPNVWYWQRAPWWDDPKLLAHLVVSYADGRVERVVSDLSWRAVDGPTRVDSLYAGEVYDAAKTRRGWTSTGFDDSDWSDVVAATPPRGVLRSQQVEPIEVIGELEPVGLAEPQPGVHVYDLGQQLAGWARLRVVGPAGTRLRIRYGERLLDDGTVDIRQVHIDGDMQTDTFVLSGEGYETFEPRFSYKGFQYVQVDGHPGRPDIDDLRAQVVHTAVASTGEFETDNRLVNRIHTATRWAVLNNLHGVPTDTPVFEKNGWTGDAHLTANVAAYNFHMPRFYTKWLQDWVDAQLPTGEFPPIVPTSGWGYHGDPDAGITGPIPAWDVAYAEIPWVMYQHYGDERILARHYDGQRRYLDHLVDGYLRDDVVLVGLGDWLPPGVHGMPPEGPGVYETAYTLRFVELLGQIGQVLGRQGDLAGYDELAGRIRSGFDRAFFDAAAGIYHGERPTDYRQSVNVVALAFGLVPDDRYAAVLDRLVADIHERDDHLDTGVIGTKFLLPLLTRHGMVDLAFRVATRLTYPGYGFWMEQGATALYEHWHAGSRSRNHHFFGHVDQWFIEDLAGLTPAEPGFARVRVRPSPPSDLGRARAALDTVRGRVATSWERRGEGVAVTVELPPGVSGEVHVPGAGVQECGPGTHTFES</sequence>
<comment type="catalytic activity">
    <reaction evidence="1">
        <text>Hydrolysis of terminal non-reducing alpha-L-rhamnose residues in alpha-L-rhamnosides.</text>
        <dbReference type="EC" id="3.2.1.40"/>
    </reaction>
</comment>
<dbReference type="InterPro" id="IPR035398">
    <property type="entry name" value="Bac_rhamnosid_C"/>
</dbReference>
<dbReference type="EC" id="3.2.1.40" evidence="2"/>
<dbReference type="GO" id="GO:0005975">
    <property type="term" value="P:carbohydrate metabolic process"/>
    <property type="evidence" value="ECO:0007669"/>
    <property type="project" value="InterPro"/>
</dbReference>
<evidence type="ECO:0000313" key="8">
    <source>
        <dbReference type="EMBL" id="MBE1606789.1"/>
    </source>
</evidence>
<dbReference type="Gene3D" id="1.50.10.10">
    <property type="match status" value="1"/>
</dbReference>
<dbReference type="Pfam" id="PF17389">
    <property type="entry name" value="Bac_rhamnosid6H"/>
    <property type="match status" value="1"/>
</dbReference>
<dbReference type="RefSeq" id="WP_192750856.1">
    <property type="nucleotide sequence ID" value="NZ_BAABJL010000109.1"/>
</dbReference>
<keyword evidence="3 8" id="KW-0378">Hydrolase</keyword>
<protein>
    <recommendedName>
        <fullName evidence="2">alpha-L-rhamnosidase</fullName>
        <ecNumber evidence="2">3.2.1.40</ecNumber>
    </recommendedName>
</protein>
<evidence type="ECO:0000259" key="7">
    <source>
        <dbReference type="Pfam" id="PF17390"/>
    </source>
</evidence>
<organism evidence="8 9">
    <name type="scientific">Actinopolymorpha pittospori</name>
    <dbReference type="NCBI Taxonomy" id="648752"/>
    <lineage>
        <taxon>Bacteria</taxon>
        <taxon>Bacillati</taxon>
        <taxon>Actinomycetota</taxon>
        <taxon>Actinomycetes</taxon>
        <taxon>Propionibacteriales</taxon>
        <taxon>Actinopolymorphaceae</taxon>
        <taxon>Actinopolymorpha</taxon>
    </lineage>
</organism>
<proteinExistence type="predicted"/>
<dbReference type="Pfam" id="PF05592">
    <property type="entry name" value="Bac_rhamnosid"/>
    <property type="match status" value="1"/>
</dbReference>
<dbReference type="InterPro" id="IPR008902">
    <property type="entry name" value="Rhamnosid_concanavalin"/>
</dbReference>
<dbReference type="Pfam" id="PF25788">
    <property type="entry name" value="Ig_Rha78A_N"/>
    <property type="match status" value="1"/>
</dbReference>
<feature type="domain" description="Alpha-L-rhamnosidase concanavalin-like" evidence="4">
    <location>
        <begin position="350"/>
        <end position="450"/>
    </location>
</feature>
<evidence type="ECO:0000256" key="1">
    <source>
        <dbReference type="ARBA" id="ARBA00001445"/>
    </source>
</evidence>
<dbReference type="SUPFAM" id="SSF48208">
    <property type="entry name" value="Six-hairpin glycosidases"/>
    <property type="match status" value="1"/>
</dbReference>
<evidence type="ECO:0000256" key="3">
    <source>
        <dbReference type="ARBA" id="ARBA00022801"/>
    </source>
</evidence>
<keyword evidence="9" id="KW-1185">Reference proteome</keyword>
<keyword evidence="8" id="KW-0326">Glycosidase</keyword>
<accession>A0A927MUC2</accession>
<dbReference type="InterPro" id="IPR016007">
    <property type="entry name" value="Alpha_rhamnosid"/>
</dbReference>
<dbReference type="EMBL" id="JADBEM010000001">
    <property type="protein sequence ID" value="MBE1606789.1"/>
    <property type="molecule type" value="Genomic_DNA"/>
</dbReference>
<feature type="domain" description="Alpha-L-rhamnosidase C-terminal" evidence="7">
    <location>
        <begin position="799"/>
        <end position="867"/>
    </location>
</feature>
<dbReference type="InterPro" id="IPR013737">
    <property type="entry name" value="Bac_rhamnosid_N"/>
</dbReference>
<dbReference type="Pfam" id="PF17390">
    <property type="entry name" value="Bac_rhamnosid_C"/>
    <property type="match status" value="1"/>
</dbReference>
<dbReference type="Gene3D" id="2.60.40.10">
    <property type="entry name" value="Immunoglobulins"/>
    <property type="match status" value="1"/>
</dbReference>
<evidence type="ECO:0000259" key="4">
    <source>
        <dbReference type="Pfam" id="PF05592"/>
    </source>
</evidence>
<dbReference type="Proteomes" id="UP000638648">
    <property type="component" value="Unassembled WGS sequence"/>
</dbReference>
<dbReference type="GO" id="GO:0030596">
    <property type="term" value="F:alpha-L-rhamnosidase activity"/>
    <property type="evidence" value="ECO:0007669"/>
    <property type="project" value="UniProtKB-EC"/>
</dbReference>
<evidence type="ECO:0000256" key="2">
    <source>
        <dbReference type="ARBA" id="ARBA00012652"/>
    </source>
</evidence>
<feature type="domain" description="Alpha-L-rhamnosidase six-hairpin glycosidase" evidence="6">
    <location>
        <begin position="455"/>
        <end position="795"/>
    </location>
</feature>
<dbReference type="InterPro" id="IPR012341">
    <property type="entry name" value="6hp_glycosidase-like_sf"/>
</dbReference>
<dbReference type="InterPro" id="IPR013783">
    <property type="entry name" value="Ig-like_fold"/>
</dbReference>
<dbReference type="Pfam" id="PF08531">
    <property type="entry name" value="Bac_rhamnosid_N"/>
    <property type="match status" value="1"/>
</dbReference>
<comment type="caution">
    <text evidence="8">The sequence shown here is derived from an EMBL/GenBank/DDBJ whole genome shotgun (WGS) entry which is preliminary data.</text>
</comment>
<feature type="domain" description="Bacterial alpha-L-rhamnosidase N-terminal" evidence="5">
    <location>
        <begin position="164"/>
        <end position="337"/>
    </location>
</feature>
<dbReference type="InterPro" id="IPR008928">
    <property type="entry name" value="6-hairpin_glycosidase_sf"/>
</dbReference>
<dbReference type="PANTHER" id="PTHR33307:SF6">
    <property type="entry name" value="ALPHA-RHAMNOSIDASE (EUROFUNG)-RELATED"/>
    <property type="match status" value="1"/>
</dbReference>